<dbReference type="PANTHER" id="PTHR13138:SF3">
    <property type="entry name" value="CD2 ANTIGEN CYTOPLASMIC TAIL-BINDING PROTEIN 2"/>
    <property type="match status" value="1"/>
</dbReference>
<proteinExistence type="predicted"/>
<protein>
    <recommendedName>
        <fullName evidence="2">GYF domain-containing protein</fullName>
    </recommendedName>
</protein>
<feature type="compositionally biased region" description="Basic and acidic residues" evidence="1">
    <location>
        <begin position="107"/>
        <end position="116"/>
    </location>
</feature>
<sequence length="378" mass="44614">MTKTLKLDISNPLGLRLVGSEEDSKKSIEDELLEQDIDGNQRKRRQSKRIDTTQYENDSSDEEYKPKNKEKETQNDEDGSESDMFSDDEPTEPEEKTNKNTNTIKLLNEEELREELGVEGEDYEKISDVEDSESDEVKKPKLDAFNIKEELKEGRFDEAGNYIRITKDSDDEEKELKDEEWYEGLKKKDFRKAKKAQEDREKQRIEKQNLRSIEKLENLLIDLISILEPVESSIEALQRFSAKPKKKKAKWTNEERSKEDERSKTVMKITELCENIIGKGISDVYDLEKEELMLIYKQETGEQYKKPVEVKADNDVEISHLNDNILWEFRWLEDNQIHGPYSNSEMTYWKDNYFGNRVEVRKVGTQSFIHIEQLTHFE</sequence>
<dbReference type="Gene3D" id="3.30.1490.40">
    <property type="match status" value="1"/>
</dbReference>
<accession>A0A9P8PXS3</accession>
<feature type="compositionally biased region" description="Acidic residues" evidence="1">
    <location>
        <begin position="75"/>
        <end position="92"/>
    </location>
</feature>
<evidence type="ECO:0000313" key="3">
    <source>
        <dbReference type="EMBL" id="KAH3680137.1"/>
    </source>
</evidence>
<dbReference type="EMBL" id="JAEUBF010000159">
    <property type="protein sequence ID" value="KAH3680137.1"/>
    <property type="molecule type" value="Genomic_DNA"/>
</dbReference>
<dbReference type="PANTHER" id="PTHR13138">
    <property type="entry name" value="PROTEIN LIN1"/>
    <property type="match status" value="1"/>
</dbReference>
<gene>
    <name evidence="3" type="ORF">WICMUC_000538</name>
</gene>
<dbReference type="InterPro" id="IPR039905">
    <property type="entry name" value="CD2BP2/Lin1"/>
</dbReference>
<feature type="domain" description="GYF" evidence="2">
    <location>
        <begin position="324"/>
        <end position="375"/>
    </location>
</feature>
<dbReference type="Pfam" id="PF02213">
    <property type="entry name" value="GYF"/>
    <property type="match status" value="1"/>
</dbReference>
<dbReference type="AlphaFoldDB" id="A0A9P8PXS3"/>
<dbReference type="SMART" id="SM00444">
    <property type="entry name" value="GYF"/>
    <property type="match status" value="1"/>
</dbReference>
<dbReference type="Proteomes" id="UP000769528">
    <property type="component" value="Unassembled WGS sequence"/>
</dbReference>
<dbReference type="InterPro" id="IPR035445">
    <property type="entry name" value="GYF-like_dom_sf"/>
</dbReference>
<evidence type="ECO:0000256" key="1">
    <source>
        <dbReference type="SAM" id="MobiDB-lite"/>
    </source>
</evidence>
<feature type="region of interest" description="Disordered" evidence="1">
    <location>
        <begin position="19"/>
        <end position="137"/>
    </location>
</feature>
<dbReference type="PROSITE" id="PS50829">
    <property type="entry name" value="GYF"/>
    <property type="match status" value="1"/>
</dbReference>
<feature type="compositionally biased region" description="Basic and acidic residues" evidence="1">
    <location>
        <begin position="62"/>
        <end position="74"/>
    </location>
</feature>
<dbReference type="InterPro" id="IPR003169">
    <property type="entry name" value="GYF"/>
</dbReference>
<organism evidence="3 4">
    <name type="scientific">Wickerhamomyces mucosus</name>
    <dbReference type="NCBI Taxonomy" id="1378264"/>
    <lineage>
        <taxon>Eukaryota</taxon>
        <taxon>Fungi</taxon>
        <taxon>Dikarya</taxon>
        <taxon>Ascomycota</taxon>
        <taxon>Saccharomycotina</taxon>
        <taxon>Saccharomycetes</taxon>
        <taxon>Phaffomycetales</taxon>
        <taxon>Wickerhamomycetaceae</taxon>
        <taxon>Wickerhamomyces</taxon>
    </lineage>
</organism>
<dbReference type="OrthoDB" id="331341at2759"/>
<dbReference type="GO" id="GO:0005682">
    <property type="term" value="C:U5 snRNP"/>
    <property type="evidence" value="ECO:0007669"/>
    <property type="project" value="InterPro"/>
</dbReference>
<reference evidence="3" key="2">
    <citation type="submission" date="2021-01" db="EMBL/GenBank/DDBJ databases">
        <authorList>
            <person name="Schikora-Tamarit M.A."/>
        </authorList>
    </citation>
    <scope>NUCLEOTIDE SEQUENCE</scope>
    <source>
        <strain evidence="3">CBS6341</strain>
    </source>
</reference>
<keyword evidence="4" id="KW-1185">Reference proteome</keyword>
<dbReference type="SUPFAM" id="SSF55277">
    <property type="entry name" value="GYF domain"/>
    <property type="match status" value="1"/>
</dbReference>
<name>A0A9P8PXS3_9ASCO</name>
<reference evidence="3" key="1">
    <citation type="journal article" date="2021" name="Open Biol.">
        <title>Shared evolutionary footprints suggest mitochondrial oxidative damage underlies multiple complex I losses in fungi.</title>
        <authorList>
            <person name="Schikora-Tamarit M.A."/>
            <person name="Marcet-Houben M."/>
            <person name="Nosek J."/>
            <person name="Gabaldon T."/>
        </authorList>
    </citation>
    <scope>NUCLEOTIDE SEQUENCE</scope>
    <source>
        <strain evidence="3">CBS6341</strain>
    </source>
</reference>
<evidence type="ECO:0000313" key="4">
    <source>
        <dbReference type="Proteomes" id="UP000769528"/>
    </source>
</evidence>
<evidence type="ECO:0000259" key="2">
    <source>
        <dbReference type="PROSITE" id="PS50829"/>
    </source>
</evidence>
<comment type="caution">
    <text evidence="3">The sequence shown here is derived from an EMBL/GenBank/DDBJ whole genome shotgun (WGS) entry which is preliminary data.</text>
</comment>